<evidence type="ECO:0000313" key="2">
    <source>
        <dbReference type="Proteomes" id="UP000499080"/>
    </source>
</evidence>
<dbReference type="Proteomes" id="UP000499080">
    <property type="component" value="Unassembled WGS sequence"/>
</dbReference>
<sequence length="92" mass="10205">MQHEGYFGTDLVILNLGQMTRTTPDLVPSLQSSVPHQREDVSPPTYDLACKQAQYTTDLRWNQVWNLKPSGPKAQTLPLGTAASSNSLQFLC</sequence>
<dbReference type="AlphaFoldDB" id="A0A4Y2IPN8"/>
<evidence type="ECO:0000313" key="1">
    <source>
        <dbReference type="EMBL" id="GBM78946.1"/>
    </source>
</evidence>
<gene>
    <name evidence="1" type="ORF">AVEN_40510_1</name>
</gene>
<name>A0A4Y2IPN8_ARAVE</name>
<keyword evidence="2" id="KW-1185">Reference proteome</keyword>
<proteinExistence type="predicted"/>
<accession>A0A4Y2IPN8</accession>
<dbReference type="EMBL" id="BGPR01002788">
    <property type="protein sequence ID" value="GBM78946.1"/>
    <property type="molecule type" value="Genomic_DNA"/>
</dbReference>
<protein>
    <submittedName>
        <fullName evidence="1">Uncharacterized protein</fullName>
    </submittedName>
</protein>
<organism evidence="1 2">
    <name type="scientific">Araneus ventricosus</name>
    <name type="common">Orbweaver spider</name>
    <name type="synonym">Epeira ventricosa</name>
    <dbReference type="NCBI Taxonomy" id="182803"/>
    <lineage>
        <taxon>Eukaryota</taxon>
        <taxon>Metazoa</taxon>
        <taxon>Ecdysozoa</taxon>
        <taxon>Arthropoda</taxon>
        <taxon>Chelicerata</taxon>
        <taxon>Arachnida</taxon>
        <taxon>Araneae</taxon>
        <taxon>Araneomorphae</taxon>
        <taxon>Entelegynae</taxon>
        <taxon>Araneoidea</taxon>
        <taxon>Araneidae</taxon>
        <taxon>Araneus</taxon>
    </lineage>
</organism>
<comment type="caution">
    <text evidence="1">The sequence shown here is derived from an EMBL/GenBank/DDBJ whole genome shotgun (WGS) entry which is preliminary data.</text>
</comment>
<reference evidence="1 2" key="1">
    <citation type="journal article" date="2019" name="Sci. Rep.">
        <title>Orb-weaving spider Araneus ventricosus genome elucidates the spidroin gene catalogue.</title>
        <authorList>
            <person name="Kono N."/>
            <person name="Nakamura H."/>
            <person name="Ohtoshi R."/>
            <person name="Moran D.A.P."/>
            <person name="Shinohara A."/>
            <person name="Yoshida Y."/>
            <person name="Fujiwara M."/>
            <person name="Mori M."/>
            <person name="Tomita M."/>
            <person name="Arakawa K."/>
        </authorList>
    </citation>
    <scope>NUCLEOTIDE SEQUENCE [LARGE SCALE GENOMIC DNA]</scope>
</reference>